<dbReference type="OrthoDB" id="2629074at2759"/>
<evidence type="ECO:0000313" key="19">
    <source>
        <dbReference type="Proteomes" id="UP000054217"/>
    </source>
</evidence>
<evidence type="ECO:0000256" key="5">
    <source>
        <dbReference type="ARBA" id="ARBA00022640"/>
    </source>
</evidence>
<feature type="domain" description="G" evidence="17">
    <location>
        <begin position="1"/>
        <end position="65"/>
    </location>
</feature>
<proteinExistence type="predicted"/>
<dbReference type="InParanoid" id="A0A0C3JUK5"/>
<keyword evidence="19" id="KW-1185">Reference proteome</keyword>
<dbReference type="GO" id="GO:0046872">
    <property type="term" value="F:metal ion binding"/>
    <property type="evidence" value="ECO:0007669"/>
    <property type="project" value="UniProtKB-KW"/>
</dbReference>
<evidence type="ECO:0000256" key="7">
    <source>
        <dbReference type="ARBA" id="ARBA00022723"/>
    </source>
</evidence>
<evidence type="ECO:0000256" key="16">
    <source>
        <dbReference type="SAM" id="MobiDB-lite"/>
    </source>
</evidence>
<evidence type="ECO:0000313" key="18">
    <source>
        <dbReference type="EMBL" id="KIO01137.1"/>
    </source>
</evidence>
<dbReference type="CDD" id="cd00882">
    <property type="entry name" value="Ras_like_GTPase"/>
    <property type="match status" value="1"/>
</dbReference>
<evidence type="ECO:0000256" key="12">
    <source>
        <dbReference type="ARBA" id="ARBA00022989"/>
    </source>
</evidence>
<dbReference type="InterPro" id="IPR045058">
    <property type="entry name" value="GIMA/IAN/Toc"/>
</dbReference>
<dbReference type="GO" id="GO:0005525">
    <property type="term" value="F:GTP binding"/>
    <property type="evidence" value="ECO:0007669"/>
    <property type="project" value="InterPro"/>
</dbReference>
<accession>A0A0C3JUK5</accession>
<evidence type="ECO:0000259" key="17">
    <source>
        <dbReference type="Pfam" id="PF01926"/>
    </source>
</evidence>
<keyword evidence="5" id="KW-0934">Plastid</keyword>
<evidence type="ECO:0000256" key="11">
    <source>
        <dbReference type="ARBA" id="ARBA00022927"/>
    </source>
</evidence>
<keyword evidence="7" id="KW-0479">Metal-binding</keyword>
<dbReference type="InterPro" id="IPR006073">
    <property type="entry name" value="GTP-bd"/>
</dbReference>
<dbReference type="GO" id="GO:0016020">
    <property type="term" value="C:membrane"/>
    <property type="evidence" value="ECO:0007669"/>
    <property type="project" value="UniProtKB-SubCell"/>
</dbReference>
<keyword evidence="8" id="KW-0378">Hydrolase</keyword>
<feature type="region of interest" description="Disordered" evidence="16">
    <location>
        <begin position="1"/>
        <end position="29"/>
    </location>
</feature>
<evidence type="ECO:0000256" key="3">
    <source>
        <dbReference type="ARBA" id="ARBA00022448"/>
    </source>
</evidence>
<dbReference type="GO" id="GO:0015031">
    <property type="term" value="P:protein transport"/>
    <property type="evidence" value="ECO:0007669"/>
    <property type="project" value="UniProtKB-KW"/>
</dbReference>
<evidence type="ECO:0000256" key="6">
    <source>
        <dbReference type="ARBA" id="ARBA00022692"/>
    </source>
</evidence>
<evidence type="ECO:0000256" key="10">
    <source>
        <dbReference type="ARBA" id="ARBA00022842"/>
    </source>
</evidence>
<dbReference type="STRING" id="870435.A0A0C3JUK5"/>
<dbReference type="PANTHER" id="PTHR10903:SF135">
    <property type="entry name" value="TRANSLOCASE OF CHLOROPLAST 120, CHLOROPLASTIC-RELATED"/>
    <property type="match status" value="1"/>
</dbReference>
<dbReference type="Gene3D" id="3.40.50.300">
    <property type="entry name" value="P-loop containing nucleotide triphosphate hydrolases"/>
    <property type="match status" value="1"/>
</dbReference>
<evidence type="ECO:0000256" key="9">
    <source>
        <dbReference type="ARBA" id="ARBA00022805"/>
    </source>
</evidence>
<evidence type="ECO:0000256" key="4">
    <source>
        <dbReference type="ARBA" id="ARBA00022528"/>
    </source>
</evidence>
<dbReference type="Pfam" id="PF01926">
    <property type="entry name" value="MMR_HSR1"/>
    <property type="match status" value="1"/>
</dbReference>
<gene>
    <name evidence="18" type="ORF">M404DRAFT_743240</name>
</gene>
<evidence type="ECO:0000256" key="15">
    <source>
        <dbReference type="SAM" id="Coils"/>
    </source>
</evidence>
<keyword evidence="13" id="KW-0472">Membrane</keyword>
<dbReference type="InterPro" id="IPR027417">
    <property type="entry name" value="P-loop_NTPase"/>
</dbReference>
<reference evidence="18 19" key="1">
    <citation type="submission" date="2014-04" db="EMBL/GenBank/DDBJ databases">
        <authorList>
            <consortium name="DOE Joint Genome Institute"/>
            <person name="Kuo A."/>
            <person name="Kohler A."/>
            <person name="Costa M.D."/>
            <person name="Nagy L.G."/>
            <person name="Floudas D."/>
            <person name="Copeland A."/>
            <person name="Barry K.W."/>
            <person name="Cichocki N."/>
            <person name="Veneault-Fourrey C."/>
            <person name="LaButti K."/>
            <person name="Lindquist E.A."/>
            <person name="Lipzen A."/>
            <person name="Lundell T."/>
            <person name="Morin E."/>
            <person name="Murat C."/>
            <person name="Sun H."/>
            <person name="Tunlid A."/>
            <person name="Henrissat B."/>
            <person name="Grigoriev I.V."/>
            <person name="Hibbett D.S."/>
            <person name="Martin F."/>
            <person name="Nordberg H.P."/>
            <person name="Cantor M.N."/>
            <person name="Hua S.X."/>
        </authorList>
    </citation>
    <scope>NUCLEOTIDE SEQUENCE [LARGE SCALE GENOMIC DNA]</scope>
    <source>
        <strain evidence="18 19">Marx 270</strain>
    </source>
</reference>
<name>A0A0C3JUK5_PISTI</name>
<keyword evidence="10" id="KW-0460">Magnesium</keyword>
<dbReference type="HOGENOM" id="CLU_018003_0_0_1"/>
<organism evidence="18 19">
    <name type="scientific">Pisolithus tinctorius Marx 270</name>
    <dbReference type="NCBI Taxonomy" id="870435"/>
    <lineage>
        <taxon>Eukaryota</taxon>
        <taxon>Fungi</taxon>
        <taxon>Dikarya</taxon>
        <taxon>Basidiomycota</taxon>
        <taxon>Agaricomycotina</taxon>
        <taxon>Agaricomycetes</taxon>
        <taxon>Agaricomycetidae</taxon>
        <taxon>Boletales</taxon>
        <taxon>Sclerodermatineae</taxon>
        <taxon>Pisolithaceae</taxon>
        <taxon>Pisolithus</taxon>
    </lineage>
</organism>
<comment type="subcellular location">
    <subcellularLocation>
        <location evidence="2">Membrane</location>
        <topology evidence="2">Single-pass membrane protein</topology>
    </subcellularLocation>
    <subcellularLocation>
        <location evidence="14">Plastid</location>
        <location evidence="14">Chloroplast outer membrane</location>
    </subcellularLocation>
</comment>
<keyword evidence="4" id="KW-0150">Chloroplast</keyword>
<dbReference type="SUPFAM" id="SSF52540">
    <property type="entry name" value="P-loop containing nucleoside triphosphate hydrolases"/>
    <property type="match status" value="1"/>
</dbReference>
<keyword evidence="3" id="KW-0813">Transport</keyword>
<comment type="cofactor">
    <cofactor evidence="1">
        <name>Mg(2+)</name>
        <dbReference type="ChEBI" id="CHEBI:18420"/>
    </cofactor>
</comment>
<evidence type="ECO:0000256" key="1">
    <source>
        <dbReference type="ARBA" id="ARBA00001946"/>
    </source>
</evidence>
<dbReference type="AlphaFoldDB" id="A0A0C3JUK5"/>
<reference evidence="19" key="2">
    <citation type="submission" date="2015-01" db="EMBL/GenBank/DDBJ databases">
        <title>Evolutionary Origins and Diversification of the Mycorrhizal Mutualists.</title>
        <authorList>
            <consortium name="DOE Joint Genome Institute"/>
            <consortium name="Mycorrhizal Genomics Consortium"/>
            <person name="Kohler A."/>
            <person name="Kuo A."/>
            <person name="Nagy L.G."/>
            <person name="Floudas D."/>
            <person name="Copeland A."/>
            <person name="Barry K.W."/>
            <person name="Cichocki N."/>
            <person name="Veneault-Fourrey C."/>
            <person name="LaButti K."/>
            <person name="Lindquist E.A."/>
            <person name="Lipzen A."/>
            <person name="Lundell T."/>
            <person name="Morin E."/>
            <person name="Murat C."/>
            <person name="Riley R."/>
            <person name="Ohm R."/>
            <person name="Sun H."/>
            <person name="Tunlid A."/>
            <person name="Henrissat B."/>
            <person name="Grigoriev I.V."/>
            <person name="Hibbett D.S."/>
            <person name="Martin F."/>
        </authorList>
    </citation>
    <scope>NUCLEOTIDE SEQUENCE [LARGE SCALE GENOMIC DNA]</scope>
    <source>
        <strain evidence="19">Marx 270</strain>
    </source>
</reference>
<sequence>MGPTGSGKSNFINQLTGRKENNSAHGLKSDTQGIREFTVNLSNNRLYVFVDTPGFDDTYRSDRDILHTIAEWLEKKYRNEVKLTGIIYTHRITDNRMSGSVCKNLDMFSRLCGDKAAERVRLVTTMWDKAKDKNLVESRVSQLETNFWKPLIDAGARHERFNNSSGSAWEIVRGLTGDGEAVLLQEELVDVERKLNETTAGKALYSQFQRLLHEQKETIKQLQEEAKAQKDPELVKQLEAEQRRLEAELQKTWDDMDKLKIPFFRRLALLFSKKPQSRKIELSLPGN</sequence>
<dbReference type="EMBL" id="KN831991">
    <property type="protein sequence ID" value="KIO01137.1"/>
    <property type="molecule type" value="Genomic_DNA"/>
</dbReference>
<keyword evidence="15" id="KW-0175">Coiled coil</keyword>
<evidence type="ECO:0000256" key="14">
    <source>
        <dbReference type="ARBA" id="ARBA00024013"/>
    </source>
</evidence>
<keyword evidence="6" id="KW-0812">Transmembrane</keyword>
<evidence type="ECO:0000256" key="13">
    <source>
        <dbReference type="ARBA" id="ARBA00023136"/>
    </source>
</evidence>
<feature type="compositionally biased region" description="Polar residues" evidence="16">
    <location>
        <begin position="1"/>
        <end position="16"/>
    </location>
</feature>
<dbReference type="PANTHER" id="PTHR10903">
    <property type="entry name" value="GTPASE, IMAP FAMILY MEMBER-RELATED"/>
    <property type="match status" value="1"/>
</dbReference>
<protein>
    <recommendedName>
        <fullName evidence="17">G domain-containing protein</fullName>
    </recommendedName>
</protein>
<keyword evidence="9" id="KW-1002">Plastid outer membrane</keyword>
<evidence type="ECO:0000256" key="8">
    <source>
        <dbReference type="ARBA" id="ARBA00022801"/>
    </source>
</evidence>
<dbReference type="Proteomes" id="UP000054217">
    <property type="component" value="Unassembled WGS sequence"/>
</dbReference>
<feature type="coiled-coil region" evidence="15">
    <location>
        <begin position="205"/>
        <end position="255"/>
    </location>
</feature>
<keyword evidence="11" id="KW-0653">Protein transport</keyword>
<dbReference type="GO" id="GO:0016787">
    <property type="term" value="F:hydrolase activity"/>
    <property type="evidence" value="ECO:0007669"/>
    <property type="project" value="UniProtKB-KW"/>
</dbReference>
<keyword evidence="12" id="KW-1133">Transmembrane helix</keyword>
<evidence type="ECO:0000256" key="2">
    <source>
        <dbReference type="ARBA" id="ARBA00004167"/>
    </source>
</evidence>